<feature type="domain" description="TonB-dependent receptor plug" evidence="12">
    <location>
        <begin position="44"/>
        <end position="144"/>
    </location>
</feature>
<evidence type="ECO:0000313" key="14">
    <source>
        <dbReference type="Proteomes" id="UP000013111"/>
    </source>
</evidence>
<dbReference type="PROSITE" id="PS51257">
    <property type="entry name" value="PROKAR_LIPOPROTEIN"/>
    <property type="match status" value="1"/>
</dbReference>
<dbReference type="Gene3D" id="2.40.170.20">
    <property type="entry name" value="TonB-dependent receptor, beta-barrel domain"/>
    <property type="match status" value="1"/>
</dbReference>
<reference evidence="13 14" key="1">
    <citation type="submission" date="2012-11" db="EMBL/GenBank/DDBJ databases">
        <authorList>
            <person name="Linke B."/>
        </authorList>
    </citation>
    <scope>NUCLEOTIDE SEQUENCE [LARGE SCALE GENOMIC DNA]</scope>
    <source>
        <strain evidence="14">CFBP 1232</strain>
    </source>
</reference>
<evidence type="ECO:0000256" key="10">
    <source>
        <dbReference type="SAM" id="SignalP"/>
    </source>
</evidence>
<dbReference type="GeneID" id="97606070"/>
<keyword evidence="13" id="KW-0675">Receptor</keyword>
<dbReference type="Pfam" id="PF00593">
    <property type="entry name" value="TonB_dep_Rec_b-barrel"/>
    <property type="match status" value="1"/>
</dbReference>
<dbReference type="PANTHER" id="PTHR30069">
    <property type="entry name" value="TONB-DEPENDENT OUTER MEMBRANE RECEPTOR"/>
    <property type="match status" value="1"/>
</dbReference>
<dbReference type="RefSeq" id="WP_004157621.1">
    <property type="nucleotide sequence ID" value="NZ_BAYW01000009.1"/>
</dbReference>
<reference evidence="13 14" key="2">
    <citation type="submission" date="2013-04" db="EMBL/GenBank/DDBJ databases">
        <title>Comparative genomics of 12 strains of Erwinia amylovora identifies a pan-genome with a large conserved core and provides insights into host specificity.</title>
        <authorList>
            <person name="Mann R.A."/>
            <person name="Smits T.H.M."/>
            <person name="Buehlmann A."/>
            <person name="Blom J."/>
            <person name="Goesmann A."/>
            <person name="Frey J.E."/>
            <person name="Plummer K.M."/>
            <person name="Beer S.V."/>
            <person name="Luck J."/>
            <person name="Duffy B."/>
            <person name="Rodoni B."/>
        </authorList>
    </citation>
    <scope>NUCLEOTIDE SEQUENCE [LARGE SCALE GENOMIC DNA]</scope>
    <source>
        <strain evidence="14">CFBP 1232</strain>
    </source>
</reference>
<dbReference type="CDD" id="cd01347">
    <property type="entry name" value="ligand_gated_channel"/>
    <property type="match status" value="1"/>
</dbReference>
<dbReference type="Gene3D" id="2.170.130.10">
    <property type="entry name" value="TonB-dependent receptor, plug domain"/>
    <property type="match status" value="1"/>
</dbReference>
<comment type="subcellular location">
    <subcellularLocation>
        <location evidence="1 8">Cell outer membrane</location>
        <topology evidence="1 8">Multi-pass membrane protein</topology>
    </subcellularLocation>
</comment>
<feature type="chain" id="PRO_5032911308" evidence="10">
    <location>
        <begin position="24"/>
        <end position="660"/>
    </location>
</feature>
<dbReference type="NCBIfam" id="TIGR01778">
    <property type="entry name" value="TonB-copper"/>
    <property type="match status" value="1"/>
</dbReference>
<dbReference type="InterPro" id="IPR037066">
    <property type="entry name" value="Plug_dom_sf"/>
</dbReference>
<comment type="similarity">
    <text evidence="8 9">Belongs to the TonB-dependent receptor family.</text>
</comment>
<evidence type="ECO:0000313" key="13">
    <source>
        <dbReference type="EMBL" id="CCO93805.1"/>
    </source>
</evidence>
<evidence type="ECO:0000259" key="11">
    <source>
        <dbReference type="Pfam" id="PF00593"/>
    </source>
</evidence>
<evidence type="ECO:0000256" key="1">
    <source>
        <dbReference type="ARBA" id="ARBA00004571"/>
    </source>
</evidence>
<dbReference type="InterPro" id="IPR012910">
    <property type="entry name" value="Plug_dom"/>
</dbReference>
<keyword evidence="5 9" id="KW-0798">TonB box</keyword>
<proteinExistence type="inferred from homology"/>
<keyword evidence="3 8" id="KW-1134">Transmembrane beta strand</keyword>
<dbReference type="GO" id="GO:0009279">
    <property type="term" value="C:cell outer membrane"/>
    <property type="evidence" value="ECO:0007669"/>
    <property type="project" value="UniProtKB-SubCell"/>
</dbReference>
<dbReference type="InterPro" id="IPR036942">
    <property type="entry name" value="Beta-barrel_TonB_sf"/>
</dbReference>
<dbReference type="InterPro" id="IPR010100">
    <property type="entry name" value="TonB-dep_Cu_rcpt"/>
</dbReference>
<accession>A0A831EQS1</accession>
<dbReference type="PANTHER" id="PTHR30069:SF49">
    <property type="entry name" value="OUTER MEMBRANE PROTEIN C"/>
    <property type="match status" value="1"/>
</dbReference>
<keyword evidence="2 8" id="KW-0813">Transport</keyword>
<dbReference type="InterPro" id="IPR000531">
    <property type="entry name" value="Beta-barrel_TonB"/>
</dbReference>
<evidence type="ECO:0000256" key="6">
    <source>
        <dbReference type="ARBA" id="ARBA00023136"/>
    </source>
</evidence>
<dbReference type="Pfam" id="PF07715">
    <property type="entry name" value="Plug"/>
    <property type="match status" value="1"/>
</dbReference>
<sequence length="660" mass="72454">MKQCHFRLSILSVALITACQVSAMELASDHQEPVMVVSAPPTSPLTVVASPKSSLQSASDASDHLKTLPGFSQIRNGGTNGDPVLRGMFGSRLRILTDGGEILGACPGRMDAPSSYISPESFDLMNIVKGPQTVLWGPGNSAGTIRFDRAPSHFEQATLKGDASLLTASNSRRDENANFSMGNEDGYLRLMGNKSRAGDYKDGDGSRVPSRWDKWNADMALGWTPDKDTLLELTAGTGDGEASYAGRAMDGAQFKRQSLGASFEKSNIGEVFDKFEAKIHYNYANHVMDNHSLRDPQSMMQGMSPVPEKTAQRDTRSVNGRMMGTWLWSDFELQSGMDMQTSSYRKYDVSHWAQDARFHNIGVFSELSWTMDDSRKLITGARLDRTWVDNSTSSGQAKRNDTMPAGFVRLEQTLETLPVMLYAGVGYTERFPDFWELFSKTTYTDGRSSAFDAVAPEKTTQLDIGAKYSGDRLDGWISAYLGRVSDFVLFNYDDANGGTKQVGNVDAAIMGGETGLNYKLTENLNADASLAYSWGQNRSDKRPLPQMPPLESRLGLTWHEGSWSTSGLLRMVSHQHRVAMNEGNVVGKDFDRSNGFAILSANAAYAFTADVKVSTGVDNIFNRTYSEHLNLAGNSAFGYSGATPVNEPGRTWWAKLNVKF</sequence>
<protein>
    <submittedName>
        <fullName evidence="13">TonB-dependent copper receptor</fullName>
    </submittedName>
</protein>
<evidence type="ECO:0000256" key="8">
    <source>
        <dbReference type="PROSITE-ProRule" id="PRU01360"/>
    </source>
</evidence>
<keyword evidence="4 8" id="KW-0812">Transmembrane</keyword>
<feature type="domain" description="TonB-dependent receptor-like beta-barrel" evidence="11">
    <location>
        <begin position="198"/>
        <end position="620"/>
    </location>
</feature>
<evidence type="ECO:0000256" key="9">
    <source>
        <dbReference type="RuleBase" id="RU003357"/>
    </source>
</evidence>
<dbReference type="SUPFAM" id="SSF56935">
    <property type="entry name" value="Porins"/>
    <property type="match status" value="1"/>
</dbReference>
<dbReference type="GO" id="GO:0015344">
    <property type="term" value="F:siderophore uptake transmembrane transporter activity"/>
    <property type="evidence" value="ECO:0007669"/>
    <property type="project" value="TreeGrafter"/>
</dbReference>
<dbReference type="AlphaFoldDB" id="A0A831EQS1"/>
<evidence type="ECO:0000256" key="7">
    <source>
        <dbReference type="ARBA" id="ARBA00023237"/>
    </source>
</evidence>
<feature type="signal peptide" evidence="10">
    <location>
        <begin position="1"/>
        <end position="23"/>
    </location>
</feature>
<evidence type="ECO:0000259" key="12">
    <source>
        <dbReference type="Pfam" id="PF07715"/>
    </source>
</evidence>
<dbReference type="InterPro" id="IPR039426">
    <property type="entry name" value="TonB-dep_rcpt-like"/>
</dbReference>
<gene>
    <name evidence="13" type="primary">oprC</name>
    <name evidence="13" type="ORF">BN437_1875</name>
</gene>
<dbReference type="EMBL" id="CAPB01000020">
    <property type="protein sequence ID" value="CCO93805.1"/>
    <property type="molecule type" value="Genomic_DNA"/>
</dbReference>
<name>A0A831EQS1_ERWAM</name>
<organism evidence="13 14">
    <name type="scientific">Erwinia amylovora NBRC 12687 = CFBP 1232</name>
    <dbReference type="NCBI Taxonomy" id="1219359"/>
    <lineage>
        <taxon>Bacteria</taxon>
        <taxon>Pseudomonadati</taxon>
        <taxon>Pseudomonadota</taxon>
        <taxon>Gammaproteobacteria</taxon>
        <taxon>Enterobacterales</taxon>
        <taxon>Erwiniaceae</taxon>
        <taxon>Erwinia</taxon>
    </lineage>
</organism>
<dbReference type="PROSITE" id="PS52016">
    <property type="entry name" value="TONB_DEPENDENT_REC_3"/>
    <property type="match status" value="1"/>
</dbReference>
<evidence type="ECO:0000256" key="3">
    <source>
        <dbReference type="ARBA" id="ARBA00022452"/>
    </source>
</evidence>
<dbReference type="GO" id="GO:0044718">
    <property type="term" value="P:siderophore transmembrane transport"/>
    <property type="evidence" value="ECO:0007669"/>
    <property type="project" value="TreeGrafter"/>
</dbReference>
<keyword evidence="6 8" id="KW-0472">Membrane</keyword>
<evidence type="ECO:0000256" key="4">
    <source>
        <dbReference type="ARBA" id="ARBA00022692"/>
    </source>
</evidence>
<evidence type="ECO:0000256" key="2">
    <source>
        <dbReference type="ARBA" id="ARBA00022448"/>
    </source>
</evidence>
<keyword evidence="10" id="KW-0732">Signal</keyword>
<dbReference type="Proteomes" id="UP000013111">
    <property type="component" value="Unassembled WGS sequence"/>
</dbReference>
<comment type="caution">
    <text evidence="13">The sequence shown here is derived from an EMBL/GenBank/DDBJ whole genome shotgun (WGS) entry which is preliminary data.</text>
</comment>
<evidence type="ECO:0000256" key="5">
    <source>
        <dbReference type="ARBA" id="ARBA00023077"/>
    </source>
</evidence>
<keyword evidence="7 8" id="KW-0998">Cell outer membrane</keyword>